<keyword evidence="10" id="KW-1185">Reference proteome</keyword>
<dbReference type="KEGG" id="fri:FraEuI1c_0623"/>
<evidence type="ECO:0000256" key="2">
    <source>
        <dbReference type="ARBA" id="ARBA00022884"/>
    </source>
</evidence>
<dbReference type="InParanoid" id="E3JCK5"/>
<dbReference type="GO" id="GO:0022625">
    <property type="term" value="C:cytosolic large ribosomal subunit"/>
    <property type="evidence" value="ECO:0007669"/>
    <property type="project" value="TreeGrafter"/>
</dbReference>
<dbReference type="eggNOG" id="COG1825">
    <property type="taxonomic scope" value="Bacteria"/>
</dbReference>
<dbReference type="AlphaFoldDB" id="E3JCK5"/>
<dbReference type="InterPro" id="IPR020057">
    <property type="entry name" value="Ribosomal_bL25_b-dom"/>
</dbReference>
<dbReference type="Pfam" id="PF01386">
    <property type="entry name" value="Ribosomal_L25p"/>
    <property type="match status" value="1"/>
</dbReference>
<gene>
    <name evidence="5" type="primary">rplY</name>
    <name evidence="5" type="synonym">ctc</name>
    <name evidence="9" type="ordered locus">FraEuI1c_0623</name>
</gene>
<dbReference type="HAMAP" id="MF_01334">
    <property type="entry name" value="Ribosomal_bL25_CTC"/>
    <property type="match status" value="1"/>
</dbReference>
<accession>E3JCK5</accession>
<dbReference type="OrthoDB" id="5242980at2"/>
<dbReference type="HOGENOM" id="CLU_075939_1_0_11"/>
<comment type="similarity">
    <text evidence="5">Belongs to the bacterial ribosomal protein bL25 family. CTC subfamily.</text>
</comment>
<dbReference type="InterPro" id="IPR029751">
    <property type="entry name" value="Ribosomal_L25_dom"/>
</dbReference>
<name>E3JCK5_PSEI1</name>
<sequence length="209" mass="21911">MSEVRIVAEPRTEFGKGGARRTRRAGKVPAVLYGHGQPPRHIALSQRELLHAFKTDAGTNVLLTVDLGDGTELALPKDVQRHPIKGSFEHVDLVIVRRGEKVTVDVPVNITGELHPDAILDQPNTTVSVSAPATAIPDSLTVDITGMGPGSHYTAGQLELPDGVELEGDPETIIALALTKPTAAQHEAGLGETGEGAESTGEAATAESE</sequence>
<dbReference type="InterPro" id="IPR020056">
    <property type="entry name" value="Rbsml_bL25/Gln-tRNA_synth_N"/>
</dbReference>
<feature type="region of interest" description="Disordered" evidence="6">
    <location>
        <begin position="185"/>
        <end position="209"/>
    </location>
</feature>
<evidence type="ECO:0000259" key="8">
    <source>
        <dbReference type="Pfam" id="PF14693"/>
    </source>
</evidence>
<dbReference type="FunCoup" id="E3JCK5">
    <property type="interactions" value="55"/>
</dbReference>
<dbReference type="InterPro" id="IPR037121">
    <property type="entry name" value="Ribosomal_bL25_C"/>
</dbReference>
<dbReference type="Pfam" id="PF14693">
    <property type="entry name" value="Ribosomal_TL5_C"/>
    <property type="match status" value="1"/>
</dbReference>
<evidence type="ECO:0000313" key="9">
    <source>
        <dbReference type="EMBL" id="ADP78701.1"/>
    </source>
</evidence>
<protein>
    <recommendedName>
        <fullName evidence="5">Large ribosomal subunit protein bL25</fullName>
    </recommendedName>
    <alternativeName>
        <fullName evidence="5">General stress protein CTC</fullName>
    </alternativeName>
</protein>
<dbReference type="Gene3D" id="2.40.240.10">
    <property type="entry name" value="Ribosomal Protein L25, Chain P"/>
    <property type="match status" value="1"/>
</dbReference>
<dbReference type="CDD" id="cd00495">
    <property type="entry name" value="Ribosomal_L25_TL5_CTC"/>
    <property type="match status" value="1"/>
</dbReference>
<dbReference type="PANTHER" id="PTHR33284">
    <property type="entry name" value="RIBOSOMAL PROTEIN L25/GLN-TRNA SYNTHETASE, ANTI-CODON-BINDING DOMAIN-CONTAINING PROTEIN"/>
    <property type="match status" value="1"/>
</dbReference>
<dbReference type="InterPro" id="IPR011035">
    <property type="entry name" value="Ribosomal_bL25/Gln-tRNA_synth"/>
</dbReference>
<dbReference type="SUPFAM" id="SSF50715">
    <property type="entry name" value="Ribosomal protein L25-like"/>
    <property type="match status" value="1"/>
</dbReference>
<dbReference type="NCBIfam" id="NF004131">
    <property type="entry name" value="PRK05618.2-1"/>
    <property type="match status" value="1"/>
</dbReference>
<keyword evidence="1 5" id="KW-0699">rRNA-binding</keyword>
<dbReference type="NCBIfam" id="TIGR00731">
    <property type="entry name" value="bL25_bact_ctc"/>
    <property type="match status" value="1"/>
</dbReference>
<dbReference type="EMBL" id="CP002299">
    <property type="protein sequence ID" value="ADP78701.1"/>
    <property type="molecule type" value="Genomic_DNA"/>
</dbReference>
<dbReference type="GO" id="GO:0003735">
    <property type="term" value="F:structural constituent of ribosome"/>
    <property type="evidence" value="ECO:0007669"/>
    <property type="project" value="InterPro"/>
</dbReference>
<dbReference type="Gene3D" id="2.170.120.20">
    <property type="entry name" value="Ribosomal protein L25, beta domain"/>
    <property type="match status" value="1"/>
</dbReference>
<feature type="compositionally biased region" description="Low complexity" evidence="6">
    <location>
        <begin position="196"/>
        <end position="209"/>
    </location>
</feature>
<proteinExistence type="inferred from homology"/>
<dbReference type="InterPro" id="IPR001021">
    <property type="entry name" value="Ribosomal_bL25_long"/>
</dbReference>
<dbReference type="GO" id="GO:0008097">
    <property type="term" value="F:5S rRNA binding"/>
    <property type="evidence" value="ECO:0007669"/>
    <property type="project" value="InterPro"/>
</dbReference>
<dbReference type="RefSeq" id="WP_013421823.1">
    <property type="nucleotide sequence ID" value="NC_014666.1"/>
</dbReference>
<organism evidence="9 10">
    <name type="scientific">Pseudofrankia inefficax (strain DSM 45817 / CECT 9037 / DDB 130130 / EuI1c)</name>
    <name type="common">Frankia inefficax</name>
    <dbReference type="NCBI Taxonomy" id="298654"/>
    <lineage>
        <taxon>Bacteria</taxon>
        <taxon>Bacillati</taxon>
        <taxon>Actinomycetota</taxon>
        <taxon>Actinomycetes</taxon>
        <taxon>Frankiales</taxon>
        <taxon>Frankiaceae</taxon>
        <taxon>Pseudofrankia</taxon>
    </lineage>
</organism>
<dbReference type="PANTHER" id="PTHR33284:SF1">
    <property type="entry name" value="RIBOSOMAL PROTEIN L25_GLN-TRNA SYNTHETASE, ANTI-CODON-BINDING DOMAIN-CONTAINING PROTEIN"/>
    <property type="match status" value="1"/>
</dbReference>
<feature type="domain" description="Large ribosomal subunit protein bL25 beta" evidence="8">
    <location>
        <begin position="101"/>
        <end position="175"/>
    </location>
</feature>
<evidence type="ECO:0000256" key="5">
    <source>
        <dbReference type="HAMAP-Rule" id="MF_01334"/>
    </source>
</evidence>
<evidence type="ECO:0000256" key="3">
    <source>
        <dbReference type="ARBA" id="ARBA00022980"/>
    </source>
</evidence>
<dbReference type="STRING" id="298654.FraEuI1c_0623"/>
<comment type="function">
    <text evidence="5">This is one of the proteins that binds to the 5S RNA in the ribosome where it forms part of the central protuberance.</text>
</comment>
<dbReference type="Proteomes" id="UP000002484">
    <property type="component" value="Chromosome"/>
</dbReference>
<reference evidence="9 10" key="1">
    <citation type="submission" date="2010-10" db="EMBL/GenBank/DDBJ databases">
        <title>Complete sequence of Frankia sp. EuI1c.</title>
        <authorList>
            <consortium name="US DOE Joint Genome Institute"/>
            <person name="Lucas S."/>
            <person name="Copeland A."/>
            <person name="Lapidus A."/>
            <person name="Cheng J.-F."/>
            <person name="Bruce D."/>
            <person name="Goodwin L."/>
            <person name="Pitluck S."/>
            <person name="Chertkov O."/>
            <person name="Detter J.C."/>
            <person name="Han C."/>
            <person name="Tapia R."/>
            <person name="Land M."/>
            <person name="Hauser L."/>
            <person name="Jeffries C."/>
            <person name="Kyrpides N."/>
            <person name="Ivanova N."/>
            <person name="Mikhailova N."/>
            <person name="Beauchemin N."/>
            <person name="Sen A."/>
            <person name="Sur S.A."/>
            <person name="Gtari M."/>
            <person name="Wall L."/>
            <person name="Tisa L."/>
            <person name="Woyke T."/>
        </authorList>
    </citation>
    <scope>NUCLEOTIDE SEQUENCE [LARGE SCALE GENOMIC DNA]</scope>
    <source>
        <strain evidence="10">DSM 45817 / CECT 9037 / EuI1c</strain>
    </source>
</reference>
<keyword evidence="3 5" id="KW-0689">Ribosomal protein</keyword>
<dbReference type="GO" id="GO:0006412">
    <property type="term" value="P:translation"/>
    <property type="evidence" value="ECO:0007669"/>
    <property type="project" value="UniProtKB-UniRule"/>
</dbReference>
<keyword evidence="4 5" id="KW-0687">Ribonucleoprotein</keyword>
<keyword evidence="2 5" id="KW-0694">RNA-binding</keyword>
<comment type="subunit">
    <text evidence="5">Part of the 50S ribosomal subunit; part of the 5S rRNA/L5/L18/L25 subcomplex. Contacts the 5S rRNA. Binds to the 5S rRNA independently of L5 and L18.</text>
</comment>
<feature type="domain" description="Large ribosomal subunit protein bL25 L25" evidence="7">
    <location>
        <begin position="7"/>
        <end position="93"/>
    </location>
</feature>
<evidence type="ECO:0000313" key="10">
    <source>
        <dbReference type="Proteomes" id="UP000002484"/>
    </source>
</evidence>
<evidence type="ECO:0000259" key="7">
    <source>
        <dbReference type="Pfam" id="PF01386"/>
    </source>
</evidence>
<dbReference type="InterPro" id="IPR020930">
    <property type="entry name" value="Ribosomal_uL5_bac-type"/>
</dbReference>
<evidence type="ECO:0000256" key="4">
    <source>
        <dbReference type="ARBA" id="ARBA00023274"/>
    </source>
</evidence>
<evidence type="ECO:0000256" key="6">
    <source>
        <dbReference type="SAM" id="MobiDB-lite"/>
    </source>
</evidence>
<evidence type="ECO:0000256" key="1">
    <source>
        <dbReference type="ARBA" id="ARBA00022730"/>
    </source>
</evidence>